<proteinExistence type="predicted"/>
<evidence type="ECO:0000313" key="3">
    <source>
        <dbReference type="EMBL" id="ADV52597.1"/>
    </source>
</evidence>
<evidence type="ECO:0000256" key="2">
    <source>
        <dbReference type="SAM" id="SignalP"/>
    </source>
</evidence>
<feature type="chain" id="PRO_5003215915" description="DUF3300 domain-containing protein" evidence="2">
    <location>
        <begin position="28"/>
        <end position="509"/>
    </location>
</feature>
<feature type="compositionally biased region" description="Polar residues" evidence="1">
    <location>
        <begin position="308"/>
        <end position="323"/>
    </location>
</feature>
<feature type="compositionally biased region" description="Basic and acidic residues" evidence="1">
    <location>
        <begin position="409"/>
        <end position="420"/>
    </location>
</feature>
<feature type="signal peptide" evidence="2">
    <location>
        <begin position="1"/>
        <end position="27"/>
    </location>
</feature>
<sequence precursor="true">MNRLHRWNWLVLSAVLFALPFTPTTQAAGVSVSQGSSASVSQAELEQMLAPIALYPDSLLTHILIASTYPLEVVQAQRWLAQRPKLSLDQIMSQAEDKDWDPSVKALLAFPVVLQKMSDDLDWTQRLGEAFLEDEGQVMNGIQSLRQQADKANSLANMDNMAITRANNHIIIEPVRREIVYVPYYDPRVVYGTWRWGVAYPPVYWEFSGYAGYPYRPSHSHSHFYWAPGIHISFNYFFSSFHWHRHRVVVIDHRHSHHYRPRERYSVSHGAQPWKHKPEHRRGVVYHNPVVKQRYYADSKYRGRDSHSSGSAQHATSQYSKSNQDLRHNRQDNKSRDNKDWNNKETHNYNSRERDNRAPTYQNTKAELKERRSANAEQMPATKGRSDPVHTQRERSDAQAKQMQANKDIQQKQHQTRESQPRNLDQQRSQPQRQENSRAITPRVESPRQEIKRSEPQRMEQPRQSVPRQREEVKVRQSEPRQNQNMQATRAVDQNKGRSTQSQERRNRE</sequence>
<dbReference type="OrthoDB" id="197257at2"/>
<dbReference type="Pfam" id="PF11737">
    <property type="entry name" value="DUF3300"/>
    <property type="match status" value="1"/>
</dbReference>
<organism evidence="3 4">
    <name type="scientific">Shewanella putrefaciens (strain 200)</name>
    <dbReference type="NCBI Taxonomy" id="399804"/>
    <lineage>
        <taxon>Bacteria</taxon>
        <taxon>Pseudomonadati</taxon>
        <taxon>Pseudomonadota</taxon>
        <taxon>Gammaproteobacteria</taxon>
        <taxon>Alteromonadales</taxon>
        <taxon>Shewanellaceae</taxon>
        <taxon>Shewanella</taxon>
    </lineage>
</organism>
<reference evidence="3 4" key="1">
    <citation type="submission" date="2011-01" db="EMBL/GenBank/DDBJ databases">
        <title>Complete sequence of Shewanella putrefaciens 200.</title>
        <authorList>
            <consortium name="US DOE Joint Genome Institute"/>
            <person name="Lucas S."/>
            <person name="Copeland A."/>
            <person name="Lapidus A."/>
            <person name="Cheng J.-F."/>
            <person name="Bruce D."/>
            <person name="Goodwin L."/>
            <person name="Pitluck S."/>
            <person name="Munk A.C."/>
            <person name="Detter J.C."/>
            <person name="Han C."/>
            <person name="Tapia R."/>
            <person name="Land M."/>
            <person name="Hauser L."/>
            <person name="Chang Y.-J."/>
            <person name="Jeffries C."/>
            <person name="Kyrpides N."/>
            <person name="Ivanova N."/>
            <person name="Mikhailova N."/>
            <person name="Kolker E."/>
            <person name="Lawrence C."/>
            <person name="McCue L.A."/>
            <person name="DiChristina T."/>
            <person name="Nealson K."/>
            <person name="Fredrickson J.K."/>
            <person name="Woyke T."/>
        </authorList>
    </citation>
    <scope>NUCLEOTIDE SEQUENCE [LARGE SCALE GENOMIC DNA]</scope>
    <source>
        <strain evidence="3 4">200</strain>
    </source>
</reference>
<feature type="compositionally biased region" description="Basic residues" evidence="1">
    <location>
        <begin position="274"/>
        <end position="284"/>
    </location>
</feature>
<dbReference type="EMBL" id="CP002457">
    <property type="protein sequence ID" value="ADV52597.1"/>
    <property type="molecule type" value="Genomic_DNA"/>
</dbReference>
<feature type="region of interest" description="Disordered" evidence="1">
    <location>
        <begin position="300"/>
        <end position="509"/>
    </location>
</feature>
<feature type="compositionally biased region" description="Polar residues" evidence="1">
    <location>
        <begin position="399"/>
        <end position="408"/>
    </location>
</feature>
<keyword evidence="2" id="KW-0732">Signal</keyword>
<dbReference type="PANTHER" id="PTHR40269">
    <property type="entry name" value="OUTER MEMBRANE PROTEIN-RELATED"/>
    <property type="match status" value="1"/>
</dbReference>
<evidence type="ECO:0008006" key="5">
    <source>
        <dbReference type="Google" id="ProtNLM"/>
    </source>
</evidence>
<accession>E6XQ31</accession>
<feature type="region of interest" description="Disordered" evidence="1">
    <location>
        <begin position="261"/>
        <end position="288"/>
    </location>
</feature>
<evidence type="ECO:0000256" key="1">
    <source>
        <dbReference type="SAM" id="MobiDB-lite"/>
    </source>
</evidence>
<dbReference type="PANTHER" id="PTHR40269:SF1">
    <property type="entry name" value="OUTER MEMBRANE PROTEIN"/>
    <property type="match status" value="1"/>
</dbReference>
<name>E6XQ31_SHEP2</name>
<gene>
    <name evidence="3" type="ordered locus">Sput200_0108</name>
</gene>
<dbReference type="KEGG" id="shp:Sput200_0108"/>
<feature type="compositionally biased region" description="Basic and acidic residues" evidence="1">
    <location>
        <begin position="445"/>
        <end position="461"/>
    </location>
</feature>
<dbReference type="HOGENOM" id="CLU_024625_5_0_6"/>
<feature type="compositionally biased region" description="Basic and acidic residues" evidence="1">
    <location>
        <begin position="324"/>
        <end position="357"/>
    </location>
</feature>
<dbReference type="AlphaFoldDB" id="E6XQ31"/>
<evidence type="ECO:0000313" key="4">
    <source>
        <dbReference type="Proteomes" id="UP000008209"/>
    </source>
</evidence>
<feature type="compositionally biased region" description="Polar residues" evidence="1">
    <location>
        <begin position="421"/>
        <end position="439"/>
    </location>
</feature>
<protein>
    <recommendedName>
        <fullName evidence="5">DUF3300 domain-containing protein</fullName>
    </recommendedName>
</protein>
<feature type="compositionally biased region" description="Basic and acidic residues" evidence="1">
    <location>
        <begin position="468"/>
        <end position="479"/>
    </location>
</feature>
<dbReference type="InterPro" id="IPR021728">
    <property type="entry name" value="DUF3300"/>
</dbReference>
<dbReference type="Proteomes" id="UP000008209">
    <property type="component" value="Chromosome"/>
</dbReference>
<feature type="compositionally biased region" description="Basic and acidic residues" evidence="1">
    <location>
        <begin position="384"/>
        <end position="398"/>
    </location>
</feature>
<dbReference type="PATRIC" id="fig|399804.5.peg.109"/>